<evidence type="ECO:0000313" key="3">
    <source>
        <dbReference type="Proteomes" id="UP000053097"/>
    </source>
</evidence>
<keyword evidence="1" id="KW-0812">Transmembrane</keyword>
<gene>
    <name evidence="2" type="ORF">X777_03794</name>
</gene>
<protein>
    <submittedName>
        <fullName evidence="2">Uncharacterized protein</fullName>
    </submittedName>
</protein>
<keyword evidence="1" id="KW-1133">Transmembrane helix</keyword>
<accession>A0A026WHN5</accession>
<sequence length="125" mass="13774">MRASNPRHKHSEIPAVRVVCSFHAQRRIIGTRERTNGRRRHSPIVILSGNAAGTRRTKRTVKAIIVIVAVDVGLLILPAPAVVSRARWCWWFPSGSPGTTIDAAAPRGYAVARRRRRDEGGPPVT</sequence>
<proteinExistence type="predicted"/>
<keyword evidence="1" id="KW-0472">Membrane</keyword>
<name>A0A026WHN5_OOCBI</name>
<evidence type="ECO:0000313" key="2">
    <source>
        <dbReference type="EMBL" id="EZA55540.1"/>
    </source>
</evidence>
<dbReference type="AlphaFoldDB" id="A0A026WHN5"/>
<evidence type="ECO:0000256" key="1">
    <source>
        <dbReference type="SAM" id="Phobius"/>
    </source>
</evidence>
<dbReference type="Proteomes" id="UP000053097">
    <property type="component" value="Unassembled WGS sequence"/>
</dbReference>
<organism evidence="2 3">
    <name type="scientific">Ooceraea biroi</name>
    <name type="common">Clonal raider ant</name>
    <name type="synonym">Cerapachys biroi</name>
    <dbReference type="NCBI Taxonomy" id="2015173"/>
    <lineage>
        <taxon>Eukaryota</taxon>
        <taxon>Metazoa</taxon>
        <taxon>Ecdysozoa</taxon>
        <taxon>Arthropoda</taxon>
        <taxon>Hexapoda</taxon>
        <taxon>Insecta</taxon>
        <taxon>Pterygota</taxon>
        <taxon>Neoptera</taxon>
        <taxon>Endopterygota</taxon>
        <taxon>Hymenoptera</taxon>
        <taxon>Apocrita</taxon>
        <taxon>Aculeata</taxon>
        <taxon>Formicoidea</taxon>
        <taxon>Formicidae</taxon>
        <taxon>Dorylinae</taxon>
        <taxon>Ooceraea</taxon>
    </lineage>
</organism>
<dbReference type="EMBL" id="KK107199">
    <property type="protein sequence ID" value="EZA55540.1"/>
    <property type="molecule type" value="Genomic_DNA"/>
</dbReference>
<keyword evidence="3" id="KW-1185">Reference proteome</keyword>
<reference evidence="2 3" key="1">
    <citation type="journal article" date="2014" name="Curr. Biol.">
        <title>The genome of the clonal raider ant Cerapachys biroi.</title>
        <authorList>
            <person name="Oxley P.R."/>
            <person name="Ji L."/>
            <person name="Fetter-Pruneda I."/>
            <person name="McKenzie S.K."/>
            <person name="Li C."/>
            <person name="Hu H."/>
            <person name="Zhang G."/>
            <person name="Kronauer D.J."/>
        </authorList>
    </citation>
    <scope>NUCLEOTIDE SEQUENCE [LARGE SCALE GENOMIC DNA]</scope>
</reference>
<feature type="transmembrane region" description="Helical" evidence="1">
    <location>
        <begin position="63"/>
        <end position="83"/>
    </location>
</feature>